<keyword evidence="3" id="KW-1185">Reference proteome</keyword>
<organism evidence="2 3">
    <name type="scientific">Hemibagrus wyckioides</name>
    <dbReference type="NCBI Taxonomy" id="337641"/>
    <lineage>
        <taxon>Eukaryota</taxon>
        <taxon>Metazoa</taxon>
        <taxon>Chordata</taxon>
        <taxon>Craniata</taxon>
        <taxon>Vertebrata</taxon>
        <taxon>Euteleostomi</taxon>
        <taxon>Actinopterygii</taxon>
        <taxon>Neopterygii</taxon>
        <taxon>Teleostei</taxon>
        <taxon>Ostariophysi</taxon>
        <taxon>Siluriformes</taxon>
        <taxon>Bagridae</taxon>
        <taxon>Hemibagrus</taxon>
    </lineage>
</organism>
<evidence type="ECO:0000256" key="1">
    <source>
        <dbReference type="SAM" id="MobiDB-lite"/>
    </source>
</evidence>
<dbReference type="Proteomes" id="UP000824219">
    <property type="component" value="Linkage Group LG04"/>
</dbReference>
<dbReference type="EMBL" id="JAHKSW010000004">
    <property type="protein sequence ID" value="KAG7333005.1"/>
    <property type="molecule type" value="Genomic_DNA"/>
</dbReference>
<dbReference type="AlphaFoldDB" id="A0A9D3SRW8"/>
<protein>
    <submittedName>
        <fullName evidence="2">Uncharacterized protein</fullName>
    </submittedName>
</protein>
<evidence type="ECO:0000313" key="3">
    <source>
        <dbReference type="Proteomes" id="UP000824219"/>
    </source>
</evidence>
<feature type="region of interest" description="Disordered" evidence="1">
    <location>
        <begin position="24"/>
        <end position="50"/>
    </location>
</feature>
<proteinExistence type="predicted"/>
<comment type="caution">
    <text evidence="2">The sequence shown here is derived from an EMBL/GenBank/DDBJ whole genome shotgun (WGS) entry which is preliminary data.</text>
</comment>
<accession>A0A9D3SRW8</accession>
<evidence type="ECO:0000313" key="2">
    <source>
        <dbReference type="EMBL" id="KAG7333005.1"/>
    </source>
</evidence>
<name>A0A9D3SRW8_9TELE</name>
<sequence length="121" mass="13393">MPALRFQPVCQSQYSMHLDKWNTESAAQSLESRQPSSPKEGSIPSASQGKRTMEFCSVAKHSGSVRLSPHLHNKNENMAVKNCARELLTETEKLASDLKAVLAQNISDVDNSLKALVLRRT</sequence>
<reference evidence="2 3" key="1">
    <citation type="submission" date="2021-06" db="EMBL/GenBank/DDBJ databases">
        <title>Chromosome-level genome assembly of the red-tail catfish (Hemibagrus wyckioides).</title>
        <authorList>
            <person name="Shao F."/>
        </authorList>
    </citation>
    <scope>NUCLEOTIDE SEQUENCE [LARGE SCALE GENOMIC DNA]</scope>
    <source>
        <strain evidence="2">EC202008001</strain>
        <tissue evidence="2">Blood</tissue>
    </source>
</reference>
<gene>
    <name evidence="2" type="ORF">KOW79_003140</name>
</gene>